<keyword evidence="1" id="KW-0472">Membrane</keyword>
<reference evidence="2" key="1">
    <citation type="submission" date="2020-11" db="EMBL/GenBank/DDBJ databases">
        <title>Gallibacterium anatis 1637, full genome, WGS.</title>
        <authorList>
            <person name="Laishevtcev A.I."/>
            <person name="Yakimova E.A."/>
            <person name="Petkovich D."/>
            <person name="Stepanova T.V."/>
            <person name="Kalendr R.S."/>
            <person name="Rubalsky E.O."/>
            <person name="Zulkarneev E.R."/>
            <person name="Aleshkin A.V."/>
        </authorList>
    </citation>
    <scope>NUCLEOTIDE SEQUENCE</scope>
    <source>
        <strain evidence="2">1637</strain>
    </source>
</reference>
<keyword evidence="1" id="KW-0812">Transmembrane</keyword>
<name>A0A930YAI7_9PAST</name>
<proteinExistence type="predicted"/>
<keyword evidence="1" id="KW-1133">Transmembrane helix</keyword>
<gene>
    <name evidence="2" type="ORF">INT80_07915</name>
</gene>
<evidence type="ECO:0000256" key="1">
    <source>
        <dbReference type="SAM" id="Phobius"/>
    </source>
</evidence>
<accession>A0A930YAI7</accession>
<sequence>MNMHEFWVVILMSIVYLIAFSKFNQLMYSLDERENFLSQSEVYKLESAGKDEEQQRVILNKLVRENITITKPDEKKDSKALWGYK</sequence>
<dbReference type="Gene3D" id="3.30.1890.10">
    <property type="entry name" value="FepE-like"/>
    <property type="match status" value="1"/>
</dbReference>
<dbReference type="AlphaFoldDB" id="A0A930YAI7"/>
<protein>
    <submittedName>
        <fullName evidence="2">Uncharacterized protein</fullName>
    </submittedName>
</protein>
<dbReference type="EMBL" id="JADION010000020">
    <property type="protein sequence ID" value="MBF4102653.1"/>
    <property type="molecule type" value="Genomic_DNA"/>
</dbReference>
<dbReference type="SUPFAM" id="SSF160355">
    <property type="entry name" value="Bacterial polysaccharide co-polymerase-like"/>
    <property type="match status" value="1"/>
</dbReference>
<feature type="transmembrane region" description="Helical" evidence="1">
    <location>
        <begin position="6"/>
        <end position="23"/>
    </location>
</feature>
<comment type="caution">
    <text evidence="2">The sequence shown here is derived from an EMBL/GenBank/DDBJ whole genome shotgun (WGS) entry which is preliminary data.</text>
</comment>
<evidence type="ECO:0000313" key="2">
    <source>
        <dbReference type="EMBL" id="MBF4102653.1"/>
    </source>
</evidence>
<organism evidence="2">
    <name type="scientific">Gallibacterium anatis</name>
    <dbReference type="NCBI Taxonomy" id="750"/>
    <lineage>
        <taxon>Bacteria</taxon>
        <taxon>Pseudomonadati</taxon>
        <taxon>Pseudomonadota</taxon>
        <taxon>Gammaproteobacteria</taxon>
        <taxon>Pasteurellales</taxon>
        <taxon>Pasteurellaceae</taxon>
        <taxon>Gallibacterium</taxon>
    </lineage>
</organism>